<dbReference type="EMBL" id="JBEYBR010000032">
    <property type="protein sequence ID" value="MEU2123039.1"/>
    <property type="molecule type" value="Genomic_DNA"/>
</dbReference>
<organism evidence="1 2">
    <name type="scientific">Nocardia niwae</name>
    <dbReference type="NCBI Taxonomy" id="626084"/>
    <lineage>
        <taxon>Bacteria</taxon>
        <taxon>Bacillati</taxon>
        <taxon>Actinomycetota</taxon>
        <taxon>Actinomycetes</taxon>
        <taxon>Mycobacteriales</taxon>
        <taxon>Nocardiaceae</taxon>
        <taxon>Nocardia</taxon>
    </lineage>
</organism>
<sequence>MNQGSVQSLSRDHIMGMFGKIMFHAARAMSTTCIHIGDIITVLTS</sequence>
<protein>
    <submittedName>
        <fullName evidence="1">Uncharacterized protein</fullName>
    </submittedName>
</protein>
<proteinExistence type="predicted"/>
<accession>A0ABV2XAW2</accession>
<dbReference type="Proteomes" id="UP001550535">
    <property type="component" value="Unassembled WGS sequence"/>
</dbReference>
<name>A0ABV2XAW2_9NOCA</name>
<keyword evidence="2" id="KW-1185">Reference proteome</keyword>
<reference evidence="1 2" key="1">
    <citation type="submission" date="2024-06" db="EMBL/GenBank/DDBJ databases">
        <title>The Natural Products Discovery Center: Release of the First 8490 Sequenced Strains for Exploring Actinobacteria Biosynthetic Diversity.</title>
        <authorList>
            <person name="Kalkreuter E."/>
            <person name="Kautsar S.A."/>
            <person name="Yang D."/>
            <person name="Bader C.D."/>
            <person name="Teijaro C.N."/>
            <person name="Fluegel L."/>
            <person name="Davis C.M."/>
            <person name="Simpson J.R."/>
            <person name="Lauterbach L."/>
            <person name="Steele A.D."/>
            <person name="Gui C."/>
            <person name="Meng S."/>
            <person name="Li G."/>
            <person name="Viehrig K."/>
            <person name="Ye F."/>
            <person name="Su P."/>
            <person name="Kiefer A.F."/>
            <person name="Nichols A."/>
            <person name="Cepeda A.J."/>
            <person name="Yan W."/>
            <person name="Fan B."/>
            <person name="Jiang Y."/>
            <person name="Adhikari A."/>
            <person name="Zheng C.-J."/>
            <person name="Schuster L."/>
            <person name="Cowan T.M."/>
            <person name="Smanski M.J."/>
            <person name="Chevrette M.G."/>
            <person name="De Carvalho L.P.S."/>
            <person name="Shen B."/>
        </authorList>
    </citation>
    <scope>NUCLEOTIDE SEQUENCE [LARGE SCALE GENOMIC DNA]</scope>
    <source>
        <strain evidence="1 2">NPDC019434</strain>
    </source>
</reference>
<evidence type="ECO:0000313" key="1">
    <source>
        <dbReference type="EMBL" id="MEU2123039.1"/>
    </source>
</evidence>
<gene>
    <name evidence="1" type="ORF">ABZ507_14605</name>
</gene>
<evidence type="ECO:0000313" key="2">
    <source>
        <dbReference type="Proteomes" id="UP001550535"/>
    </source>
</evidence>
<dbReference type="RefSeq" id="WP_357808124.1">
    <property type="nucleotide sequence ID" value="NZ_JBEYBM010000021.1"/>
</dbReference>
<comment type="caution">
    <text evidence="1">The sequence shown here is derived from an EMBL/GenBank/DDBJ whole genome shotgun (WGS) entry which is preliminary data.</text>
</comment>